<protein>
    <submittedName>
        <fullName evidence="2">Uncharacterized protein</fullName>
    </submittedName>
</protein>
<organism evidence="2 3">
    <name type="scientific">Trueperella abortisuis</name>
    <dbReference type="NCBI Taxonomy" id="445930"/>
    <lineage>
        <taxon>Bacteria</taxon>
        <taxon>Bacillati</taxon>
        <taxon>Actinomycetota</taxon>
        <taxon>Actinomycetes</taxon>
        <taxon>Actinomycetales</taxon>
        <taxon>Actinomycetaceae</taxon>
        <taxon>Trueperella</taxon>
    </lineage>
</organism>
<evidence type="ECO:0000313" key="2">
    <source>
        <dbReference type="EMBL" id="MDP9832836.1"/>
    </source>
</evidence>
<dbReference type="EMBL" id="JAUSQL010000001">
    <property type="protein sequence ID" value="MDP9832836.1"/>
    <property type="molecule type" value="Genomic_DNA"/>
</dbReference>
<feature type="compositionally biased region" description="Polar residues" evidence="1">
    <location>
        <begin position="20"/>
        <end position="29"/>
    </location>
</feature>
<proteinExistence type="predicted"/>
<dbReference type="RefSeq" id="WP_278787609.1">
    <property type="nucleotide sequence ID" value="NZ_JAUSQL010000001.1"/>
</dbReference>
<accession>A0ABT9PJE5</accession>
<feature type="region of interest" description="Disordered" evidence="1">
    <location>
        <begin position="1"/>
        <end position="47"/>
    </location>
</feature>
<reference evidence="2 3" key="1">
    <citation type="submission" date="2023-07" db="EMBL/GenBank/DDBJ databases">
        <title>Sequencing the genomes of 1000 actinobacteria strains.</title>
        <authorList>
            <person name="Klenk H.-P."/>
        </authorList>
    </citation>
    <scope>NUCLEOTIDE SEQUENCE [LARGE SCALE GENOMIC DNA]</scope>
    <source>
        <strain evidence="2 3">DSM 19515</strain>
    </source>
</reference>
<gene>
    <name evidence="2" type="ORF">J2S45_001515</name>
</gene>
<dbReference type="Proteomes" id="UP001230145">
    <property type="component" value="Unassembled WGS sequence"/>
</dbReference>
<comment type="caution">
    <text evidence="2">The sequence shown here is derived from an EMBL/GenBank/DDBJ whole genome shotgun (WGS) entry which is preliminary data.</text>
</comment>
<name>A0ABT9PJE5_9ACTO</name>
<evidence type="ECO:0000256" key="1">
    <source>
        <dbReference type="SAM" id="MobiDB-lite"/>
    </source>
</evidence>
<keyword evidence="3" id="KW-1185">Reference proteome</keyword>
<sequence>MSETTNTTETAGLESVLETPPTTSGTTSRAPLPVTLPAEATSSRSTAQIARQVLSLIVRPGTNTLRSISELDALLGKEDM</sequence>
<evidence type="ECO:0000313" key="3">
    <source>
        <dbReference type="Proteomes" id="UP001230145"/>
    </source>
</evidence>
<feature type="compositionally biased region" description="Polar residues" evidence="1">
    <location>
        <begin position="1"/>
        <end position="10"/>
    </location>
</feature>